<protein>
    <submittedName>
        <fullName evidence="2">Uncharacterized protein</fullName>
    </submittedName>
</protein>
<dbReference type="OrthoDB" id="2219495at2759"/>
<accession>A0A139IN64</accession>
<feature type="region of interest" description="Disordered" evidence="1">
    <location>
        <begin position="49"/>
        <end position="80"/>
    </location>
</feature>
<evidence type="ECO:0000313" key="3">
    <source>
        <dbReference type="Proteomes" id="UP000073492"/>
    </source>
</evidence>
<dbReference type="EMBL" id="LFZO01000040">
    <property type="protein sequence ID" value="KXT16257.1"/>
    <property type="molecule type" value="Genomic_DNA"/>
</dbReference>
<dbReference type="Proteomes" id="UP000073492">
    <property type="component" value="Unassembled WGS sequence"/>
</dbReference>
<organism evidence="2 3">
    <name type="scientific">Pseudocercospora musae</name>
    <dbReference type="NCBI Taxonomy" id="113226"/>
    <lineage>
        <taxon>Eukaryota</taxon>
        <taxon>Fungi</taxon>
        <taxon>Dikarya</taxon>
        <taxon>Ascomycota</taxon>
        <taxon>Pezizomycotina</taxon>
        <taxon>Dothideomycetes</taxon>
        <taxon>Dothideomycetidae</taxon>
        <taxon>Mycosphaerellales</taxon>
        <taxon>Mycosphaerellaceae</taxon>
        <taxon>Pseudocercospora</taxon>
    </lineage>
</organism>
<feature type="compositionally biased region" description="Basic and acidic residues" evidence="1">
    <location>
        <begin position="159"/>
        <end position="212"/>
    </location>
</feature>
<evidence type="ECO:0000256" key="1">
    <source>
        <dbReference type="SAM" id="MobiDB-lite"/>
    </source>
</evidence>
<sequence length="320" mass="35890">MVSLLSFFNRMLPFATPGTPLIQDLLHLGVICSLLYFAPQIQEYVQKERPNPGIPEQPQAEQNDDAPEMPAADEQVAEQDDPELVARDNGVEHPININEHVFAGAADRDQNDPANGAPVAGHANGRPQRNVGAKKAKALARRDQRRAYNEFQRSQGEAQRAKDAEGASEREKAQAIERERRMAIEAKLHEKKAKDRERRREQERNDREQEMQRREQAIALVREQLQEQHMSNVFEIAKLVGGDADDVWLEKILRAAGVLGKNADGSMTISTSLGWIVRVQQQDMLKAYEKAAAAIHADDGGISYEDLATHLEAVLREKID</sequence>
<evidence type="ECO:0000313" key="2">
    <source>
        <dbReference type="EMBL" id="KXT16257.1"/>
    </source>
</evidence>
<comment type="caution">
    <text evidence="2">The sequence shown here is derived from an EMBL/GenBank/DDBJ whole genome shotgun (WGS) entry which is preliminary data.</text>
</comment>
<keyword evidence="3" id="KW-1185">Reference proteome</keyword>
<proteinExistence type="predicted"/>
<feature type="region of interest" description="Disordered" evidence="1">
    <location>
        <begin position="107"/>
        <end position="212"/>
    </location>
</feature>
<dbReference type="AlphaFoldDB" id="A0A139IN64"/>
<gene>
    <name evidence="2" type="ORF">AC579_457</name>
</gene>
<reference evidence="2 3" key="1">
    <citation type="submission" date="2015-07" db="EMBL/GenBank/DDBJ databases">
        <title>Comparative genomics of the Sigatoka disease complex on banana suggests a link between parallel evolutionary changes in Pseudocercospora fijiensis and Pseudocercospora eumusae and increased virulence on the banana host.</title>
        <authorList>
            <person name="Chang T.-C."/>
            <person name="Salvucci A."/>
            <person name="Crous P.W."/>
            <person name="Stergiopoulos I."/>
        </authorList>
    </citation>
    <scope>NUCLEOTIDE SEQUENCE [LARGE SCALE GENOMIC DNA]</scope>
    <source>
        <strain evidence="2 3">CBS 116634</strain>
    </source>
</reference>
<name>A0A139IN64_9PEZI</name>